<dbReference type="RefSeq" id="WP_089974658.1">
    <property type="nucleotide sequence ID" value="NZ_CP084916.1"/>
</dbReference>
<evidence type="ECO:0000313" key="1">
    <source>
        <dbReference type="EMBL" id="SDQ04480.1"/>
    </source>
</evidence>
<gene>
    <name evidence="1" type="ORF">SAMN04487752_0326</name>
    <name evidence="2" type="ORF">SAMN04487752_2720</name>
</gene>
<evidence type="ECO:0000313" key="3">
    <source>
        <dbReference type="Proteomes" id="UP000199481"/>
    </source>
</evidence>
<reference evidence="3" key="2">
    <citation type="submission" date="2016-10" db="EMBL/GenBank/DDBJ databases">
        <authorList>
            <person name="Varghese N."/>
            <person name="Submissions S."/>
        </authorList>
    </citation>
    <scope>NUCLEOTIDE SEQUENCE [LARGE SCALE GENOMIC DNA]</scope>
    <source>
        <strain evidence="3">MPL-11</strain>
    </source>
</reference>
<dbReference type="SUPFAM" id="SSF51126">
    <property type="entry name" value="Pectin lyase-like"/>
    <property type="match status" value="1"/>
</dbReference>
<reference evidence="1" key="1">
    <citation type="submission" date="2016-10" db="EMBL/GenBank/DDBJ databases">
        <authorList>
            <person name="de Groot N.N."/>
        </authorList>
    </citation>
    <scope>NUCLEOTIDE SEQUENCE [LARGE SCALE GENOMIC DNA]</scope>
    <source>
        <strain evidence="1">MPL-11</strain>
    </source>
</reference>
<accession>A0A1H0XNJ1</accession>
<organism evidence="1 3">
    <name type="scientific">Carnobacterium viridans</name>
    <dbReference type="NCBI Taxonomy" id="174587"/>
    <lineage>
        <taxon>Bacteria</taxon>
        <taxon>Bacillati</taxon>
        <taxon>Bacillota</taxon>
        <taxon>Bacilli</taxon>
        <taxon>Lactobacillales</taxon>
        <taxon>Carnobacteriaceae</taxon>
        <taxon>Carnobacterium</taxon>
    </lineage>
</organism>
<dbReference type="InterPro" id="IPR011050">
    <property type="entry name" value="Pectin_lyase_fold/virulence"/>
</dbReference>
<sequence length="783" mass="85428">MVETTEEYRTRINQLQSSILSEPYMKKMRPDIAEGIGKTGNRQADLEVKIEKRQLAIEVDQIRLQDGFSAAQQDARSTSPNGAELAVAAGKYGTLDARLNAKEKQLAQKTFFADTVAVMKTINYLKGDVIYTKGYYEANDGGAAEYHVTDTVLIDEGTFSHTLAGGLYAELVAVKEVHVNQLGAKPNYWGDDIDNFSIIQKAFDSNVPTIQFQGSGYYVRDAGKRLNTKRKVTLEGNGATLLASNGVFLDTNGSAKKVTARNLNVVSNNTHDGDQERVGVGIEMANLIAGVPAWGACVDFTNIRSEGFSVGVRGDCLFQAKMDNVAAPYCNISFDLISSPIFSNVNTFNQLTAMYAKYGIVMEDFRNAIFTNTTIENVDYGVVVDTESELTVFETNWFEYIHNAPVVFGKVVRESMTLKRSNKTNTSVTFKGNRYSLSEYQEGKEHSDLFFDKSTSFSSSYKKADKANSDYTELMTSGVAYKNLSPDTLAVTYQTGGVLTNTTKATPFGQKTVLTAAGVDLSKPFFVHCNYKDWIPSHVYLLKVRLRVSKPLSTMLTVPSSPAAFTDISNSTLVPAEAWTNVSSIVKMKETFSGIVLDDGGRFGFSFYGDPSGTADIDVIEPMIVDLTVIFGAGNEPDVGLNKEIGNHLTYVNQYVTSKTGNQSVDVSNKKRVTVSLQNGWTGSASYKYLGNGLTEISGYELGTGAIASAGVLLFTIPLDYAPIASSIQMALVTNIDPFNKMMTVIVKKDGKVMIQPFVGHEIAANSPLASVQFHFVIASNVL</sequence>
<dbReference type="OrthoDB" id="2157742at2"/>
<protein>
    <submittedName>
        <fullName evidence="1">Uncharacterized protein</fullName>
    </submittedName>
</protein>
<evidence type="ECO:0000313" key="2">
    <source>
        <dbReference type="EMBL" id="SDQ54865.1"/>
    </source>
</evidence>
<dbReference type="EMBL" id="FNJW01000008">
    <property type="protein sequence ID" value="SDQ54865.1"/>
    <property type="molecule type" value="Genomic_DNA"/>
</dbReference>
<dbReference type="AlphaFoldDB" id="A0A1H0XNJ1"/>
<proteinExistence type="predicted"/>
<keyword evidence="3" id="KW-1185">Reference proteome</keyword>
<name>A0A1H0XNJ1_9LACT</name>
<dbReference type="EMBL" id="FNJW01000008">
    <property type="protein sequence ID" value="SDQ04480.1"/>
    <property type="molecule type" value="Genomic_DNA"/>
</dbReference>
<dbReference type="Proteomes" id="UP000199481">
    <property type="component" value="Unassembled WGS sequence"/>
</dbReference>